<dbReference type="InterPro" id="IPR009057">
    <property type="entry name" value="Homeodomain-like_sf"/>
</dbReference>
<protein>
    <submittedName>
        <fullName evidence="4">TetR/AcrR family transcriptional regulator</fullName>
    </submittedName>
</protein>
<dbReference type="PRINTS" id="PR00455">
    <property type="entry name" value="HTHTETR"/>
</dbReference>
<dbReference type="PANTHER" id="PTHR30055:SF235">
    <property type="entry name" value="TRANSCRIPTIONAL REGULATORY PROTEIN"/>
    <property type="match status" value="1"/>
</dbReference>
<evidence type="ECO:0000256" key="1">
    <source>
        <dbReference type="ARBA" id="ARBA00023125"/>
    </source>
</evidence>
<dbReference type="Gene3D" id="1.10.10.60">
    <property type="entry name" value="Homeodomain-like"/>
    <property type="match status" value="1"/>
</dbReference>
<dbReference type="SUPFAM" id="SSF46689">
    <property type="entry name" value="Homeodomain-like"/>
    <property type="match status" value="1"/>
</dbReference>
<feature type="domain" description="HTH tetR-type" evidence="3">
    <location>
        <begin position="45"/>
        <end position="105"/>
    </location>
</feature>
<dbReference type="Proteomes" id="UP000294744">
    <property type="component" value="Unassembled WGS sequence"/>
</dbReference>
<accession>A0A4R4URJ4</accession>
<name>A0A4R4URJ4_9PSEU</name>
<proteinExistence type="predicted"/>
<dbReference type="GO" id="GO:0003700">
    <property type="term" value="F:DNA-binding transcription factor activity"/>
    <property type="evidence" value="ECO:0007669"/>
    <property type="project" value="TreeGrafter"/>
</dbReference>
<gene>
    <name evidence="4" type="ORF">E1161_06225</name>
</gene>
<dbReference type="PANTHER" id="PTHR30055">
    <property type="entry name" value="HTH-TYPE TRANSCRIPTIONAL REGULATOR RUTR"/>
    <property type="match status" value="1"/>
</dbReference>
<dbReference type="AlphaFoldDB" id="A0A4R4URJ4"/>
<keyword evidence="1 2" id="KW-0238">DNA-binding</keyword>
<dbReference type="GO" id="GO:0000976">
    <property type="term" value="F:transcription cis-regulatory region binding"/>
    <property type="evidence" value="ECO:0007669"/>
    <property type="project" value="TreeGrafter"/>
</dbReference>
<evidence type="ECO:0000313" key="5">
    <source>
        <dbReference type="Proteomes" id="UP000294744"/>
    </source>
</evidence>
<evidence type="ECO:0000259" key="3">
    <source>
        <dbReference type="PROSITE" id="PS50977"/>
    </source>
</evidence>
<dbReference type="Pfam" id="PF00440">
    <property type="entry name" value="TetR_N"/>
    <property type="match status" value="1"/>
</dbReference>
<organism evidence="4 5">
    <name type="scientific">Saccharopolyspora aridisoli</name>
    <dbReference type="NCBI Taxonomy" id="2530385"/>
    <lineage>
        <taxon>Bacteria</taxon>
        <taxon>Bacillati</taxon>
        <taxon>Actinomycetota</taxon>
        <taxon>Actinomycetes</taxon>
        <taxon>Pseudonocardiales</taxon>
        <taxon>Pseudonocardiaceae</taxon>
        <taxon>Saccharopolyspora</taxon>
    </lineage>
</organism>
<dbReference type="PROSITE" id="PS50977">
    <property type="entry name" value="HTH_TETR_2"/>
    <property type="match status" value="1"/>
</dbReference>
<evidence type="ECO:0000313" key="4">
    <source>
        <dbReference type="EMBL" id="TDC94661.1"/>
    </source>
</evidence>
<dbReference type="InterPro" id="IPR001647">
    <property type="entry name" value="HTH_TetR"/>
</dbReference>
<dbReference type="OrthoDB" id="3210235at2"/>
<dbReference type="InterPro" id="IPR050109">
    <property type="entry name" value="HTH-type_TetR-like_transc_reg"/>
</dbReference>
<sequence>MGVIVPRTRRARCGTSALPRRCRCRQDGWVSTTEPKRRGRRPHGADTKAALLTAAREVFAEQGYDAATVRAIAGSAGVDPAMVKHWFGGKEGLFTAAVQIPINPAEIVRQVLEGPREQIAERILRRFVAAWDTVGGGQFAALMRSVAGNEQAVTMLREFVQNVLFNRLIKVLDVDHPELRVALCGSQLIGLGMARYVVRIEPLASADADTVAATIGPNLQRYLTGDLSTTNSS</sequence>
<feature type="DNA-binding region" description="H-T-H motif" evidence="2">
    <location>
        <begin position="68"/>
        <end position="87"/>
    </location>
</feature>
<evidence type="ECO:0000256" key="2">
    <source>
        <dbReference type="PROSITE-ProRule" id="PRU00335"/>
    </source>
</evidence>
<dbReference type="Gene3D" id="1.10.357.10">
    <property type="entry name" value="Tetracycline Repressor, domain 2"/>
    <property type="match status" value="1"/>
</dbReference>
<comment type="caution">
    <text evidence="4">The sequence shown here is derived from an EMBL/GenBank/DDBJ whole genome shotgun (WGS) entry which is preliminary data.</text>
</comment>
<dbReference type="Pfam" id="PF17920">
    <property type="entry name" value="TetR_C_16"/>
    <property type="match status" value="1"/>
</dbReference>
<dbReference type="EMBL" id="SMKV01000006">
    <property type="protein sequence ID" value="TDC94661.1"/>
    <property type="molecule type" value="Genomic_DNA"/>
</dbReference>
<dbReference type="SUPFAM" id="SSF48498">
    <property type="entry name" value="Tetracyclin repressor-like, C-terminal domain"/>
    <property type="match status" value="1"/>
</dbReference>
<keyword evidence="5" id="KW-1185">Reference proteome</keyword>
<dbReference type="InterPro" id="IPR036271">
    <property type="entry name" value="Tet_transcr_reg_TetR-rel_C_sf"/>
</dbReference>
<reference evidence="4 5" key="1">
    <citation type="submission" date="2019-03" db="EMBL/GenBank/DDBJ databases">
        <title>Draft genome sequences of novel Actinobacteria.</title>
        <authorList>
            <person name="Sahin N."/>
            <person name="Ay H."/>
            <person name="Saygin H."/>
        </authorList>
    </citation>
    <scope>NUCLEOTIDE SEQUENCE [LARGE SCALE GENOMIC DNA]</scope>
    <source>
        <strain evidence="4 5">16K404</strain>
    </source>
</reference>
<dbReference type="InterPro" id="IPR041678">
    <property type="entry name" value="TetR_C_16"/>
</dbReference>